<feature type="transmembrane region" description="Helical" evidence="1">
    <location>
        <begin position="66"/>
        <end position="87"/>
    </location>
</feature>
<feature type="transmembrane region" description="Helical" evidence="1">
    <location>
        <begin position="125"/>
        <end position="145"/>
    </location>
</feature>
<dbReference type="AlphaFoldDB" id="A0A271J4D6"/>
<evidence type="ECO:0008006" key="4">
    <source>
        <dbReference type="Google" id="ProtNLM"/>
    </source>
</evidence>
<keyword evidence="1" id="KW-0472">Membrane</keyword>
<name>A0A271J4D6_9BACT</name>
<dbReference type="InterPro" id="IPR021776">
    <property type="entry name" value="ActD"/>
</dbReference>
<dbReference type="EMBL" id="MQWD01000001">
    <property type="protein sequence ID" value="PAP78391.1"/>
    <property type="molecule type" value="Genomic_DNA"/>
</dbReference>
<keyword evidence="1" id="KW-1133">Transmembrane helix</keyword>
<dbReference type="PANTHER" id="PTHR40394">
    <property type="entry name" value="LIPOPROTEIN-RELATED"/>
    <property type="match status" value="1"/>
</dbReference>
<dbReference type="Proteomes" id="UP000216339">
    <property type="component" value="Unassembled WGS sequence"/>
</dbReference>
<organism evidence="2 3">
    <name type="scientific">Rubrivirga marina</name>
    <dbReference type="NCBI Taxonomy" id="1196024"/>
    <lineage>
        <taxon>Bacteria</taxon>
        <taxon>Pseudomonadati</taxon>
        <taxon>Rhodothermota</taxon>
        <taxon>Rhodothermia</taxon>
        <taxon>Rhodothermales</taxon>
        <taxon>Rubricoccaceae</taxon>
        <taxon>Rubrivirga</taxon>
    </lineage>
</organism>
<evidence type="ECO:0000256" key="1">
    <source>
        <dbReference type="SAM" id="Phobius"/>
    </source>
</evidence>
<keyword evidence="3" id="KW-1185">Reference proteome</keyword>
<dbReference type="OrthoDB" id="9792475at2"/>
<proteinExistence type="predicted"/>
<sequence>MLSKIRQTVEDRGNQHVGLLAEYSDPGALVEAVEGLREKGYTRLDTFSPFPIHGMDRAMGLPVSKLGFMVFVGAVLGGLLGVFLQWWTSAGPQPNWWPSELNQFLGYPINISNKPLFAWESSVPIIFELTILFSALTAVGGMLALNGLPKPYNPLFHSDRFGRATDDAFFVHVSSRDTAFDPATTAADLHGLGATSVEYVDHDGATSVGNTAEAGASAVVPAHADTPAAPPPHTTGDI</sequence>
<evidence type="ECO:0000313" key="2">
    <source>
        <dbReference type="EMBL" id="PAP78391.1"/>
    </source>
</evidence>
<keyword evidence="1" id="KW-0812">Transmembrane</keyword>
<reference evidence="2 3" key="1">
    <citation type="submission" date="2016-11" db="EMBL/GenBank/DDBJ databases">
        <title>Study of marine rhodopsin-containing bacteria.</title>
        <authorList>
            <person name="Yoshizawa S."/>
            <person name="Kumagai Y."/>
            <person name="Kogure K."/>
        </authorList>
    </citation>
    <scope>NUCLEOTIDE SEQUENCE [LARGE SCALE GENOMIC DNA]</scope>
    <source>
        <strain evidence="2 3">SAORIC-28</strain>
    </source>
</reference>
<gene>
    <name evidence="2" type="ORF">BSZ37_19165</name>
</gene>
<evidence type="ECO:0000313" key="3">
    <source>
        <dbReference type="Proteomes" id="UP000216339"/>
    </source>
</evidence>
<dbReference type="RefSeq" id="WP_095512072.1">
    <property type="nucleotide sequence ID" value="NZ_MQWD01000001.1"/>
</dbReference>
<comment type="caution">
    <text evidence="2">The sequence shown here is derived from an EMBL/GenBank/DDBJ whole genome shotgun (WGS) entry which is preliminary data.</text>
</comment>
<accession>A0A271J4D6</accession>
<dbReference type="Pfam" id="PF11821">
    <property type="entry name" value="ActD"/>
    <property type="match status" value="1"/>
</dbReference>
<protein>
    <recommendedName>
        <fullName evidence="4">DUF3341 domain-containing protein</fullName>
    </recommendedName>
</protein>
<dbReference type="PANTHER" id="PTHR40394:SF2">
    <property type="entry name" value="QUINOL:CYTOCHROME C OXIDOREDUCTASE MEMBRANE PROTEIN"/>
    <property type="match status" value="1"/>
</dbReference>